<sequence length="305" mass="32844">MESLAQRVIRKLRERRFAAAARAIVATPPVVAADDGVVIFSMIGTRVLHPYLIAAKSLHARLRRGRFVILDDGTLTGADKAVLAEHLDGPEIRSLCDVDTGDCPRGGCWERLLTLLELRRKSYVIQLDSDTVTLGAVAEVAQAIAAGRNFTLMGDASVALRPVEAFAADLAGIPEGAHVQGRIEAVLHRIDAGLPTPRRYVRGCAGFAGFAPGGLGREVADAFSREAMALLGAAKWAEWGSEQVMSNVIVANEGDLLLLPYERYMNYWNEPALGGVSLAHFLGTCRYHRGLYLRAAREAMAALAG</sequence>
<reference evidence="2" key="1">
    <citation type="journal article" date="2019" name="Int. J. Syst. Evol. Microbiol.">
        <title>The Global Catalogue of Microorganisms (GCM) 10K type strain sequencing project: providing services to taxonomists for standard genome sequencing and annotation.</title>
        <authorList>
            <consortium name="The Broad Institute Genomics Platform"/>
            <consortium name="The Broad Institute Genome Sequencing Center for Infectious Disease"/>
            <person name="Wu L."/>
            <person name="Ma J."/>
        </authorList>
    </citation>
    <scope>NUCLEOTIDE SEQUENCE [LARGE SCALE GENOMIC DNA]</scope>
    <source>
        <strain evidence="2">KCTC 42984</strain>
    </source>
</reference>
<keyword evidence="2" id="KW-1185">Reference proteome</keyword>
<dbReference type="Proteomes" id="UP001595604">
    <property type="component" value="Unassembled WGS sequence"/>
</dbReference>
<evidence type="ECO:0000313" key="2">
    <source>
        <dbReference type="Proteomes" id="UP001595604"/>
    </source>
</evidence>
<protein>
    <recommendedName>
        <fullName evidence="3">Glycosyltransferase</fullName>
    </recommendedName>
</protein>
<comment type="caution">
    <text evidence="1">The sequence shown here is derived from an EMBL/GenBank/DDBJ whole genome shotgun (WGS) entry which is preliminary data.</text>
</comment>
<gene>
    <name evidence="1" type="ORF">ACFOD9_14160</name>
</gene>
<evidence type="ECO:0000313" key="1">
    <source>
        <dbReference type="EMBL" id="MFC3175401.1"/>
    </source>
</evidence>
<dbReference type="EMBL" id="JBHRTQ010000013">
    <property type="protein sequence ID" value="MFC3175401.1"/>
    <property type="molecule type" value="Genomic_DNA"/>
</dbReference>
<organism evidence="1 2">
    <name type="scientific">Novosphingobium bradum</name>
    <dbReference type="NCBI Taxonomy" id="1737444"/>
    <lineage>
        <taxon>Bacteria</taxon>
        <taxon>Pseudomonadati</taxon>
        <taxon>Pseudomonadota</taxon>
        <taxon>Alphaproteobacteria</taxon>
        <taxon>Sphingomonadales</taxon>
        <taxon>Sphingomonadaceae</taxon>
        <taxon>Novosphingobium</taxon>
    </lineage>
</organism>
<proteinExistence type="predicted"/>
<name>A0ABV7IXQ7_9SPHN</name>
<dbReference type="RefSeq" id="WP_379510780.1">
    <property type="nucleotide sequence ID" value="NZ_JBHRTQ010000013.1"/>
</dbReference>
<dbReference type="SUPFAM" id="SSF53448">
    <property type="entry name" value="Nucleotide-diphospho-sugar transferases"/>
    <property type="match status" value="1"/>
</dbReference>
<dbReference type="InterPro" id="IPR029044">
    <property type="entry name" value="Nucleotide-diphossugar_trans"/>
</dbReference>
<accession>A0ABV7IXQ7</accession>
<evidence type="ECO:0008006" key="3">
    <source>
        <dbReference type="Google" id="ProtNLM"/>
    </source>
</evidence>